<name>A0AAV7TNV0_PLEWA</name>
<comment type="caution">
    <text evidence="2">The sequence shown here is derived from an EMBL/GenBank/DDBJ whole genome shotgun (WGS) entry which is preliminary data.</text>
</comment>
<sequence length="70" mass="7524">MQACPLLLCAQGPEPWPFGNPRGGKGSEENADEESRSVSWNQRDPLAVRFLLGGGADPVMKPDLGLRLSC</sequence>
<dbReference type="AlphaFoldDB" id="A0AAV7TNV0"/>
<reference evidence="2" key="1">
    <citation type="journal article" date="2022" name="bioRxiv">
        <title>Sequencing and chromosome-scale assembly of the giantPleurodeles waltlgenome.</title>
        <authorList>
            <person name="Brown T."/>
            <person name="Elewa A."/>
            <person name="Iarovenko S."/>
            <person name="Subramanian E."/>
            <person name="Araus A.J."/>
            <person name="Petzold A."/>
            <person name="Susuki M."/>
            <person name="Suzuki K.-i.T."/>
            <person name="Hayashi T."/>
            <person name="Toyoda A."/>
            <person name="Oliveira C."/>
            <person name="Osipova E."/>
            <person name="Leigh N.D."/>
            <person name="Simon A."/>
            <person name="Yun M.H."/>
        </authorList>
    </citation>
    <scope>NUCLEOTIDE SEQUENCE</scope>
    <source>
        <strain evidence="2">20211129_DDA</strain>
        <tissue evidence="2">Liver</tissue>
    </source>
</reference>
<dbReference type="Proteomes" id="UP001066276">
    <property type="component" value="Chromosome 3_2"/>
</dbReference>
<organism evidence="2 3">
    <name type="scientific">Pleurodeles waltl</name>
    <name type="common">Iberian ribbed newt</name>
    <dbReference type="NCBI Taxonomy" id="8319"/>
    <lineage>
        <taxon>Eukaryota</taxon>
        <taxon>Metazoa</taxon>
        <taxon>Chordata</taxon>
        <taxon>Craniata</taxon>
        <taxon>Vertebrata</taxon>
        <taxon>Euteleostomi</taxon>
        <taxon>Amphibia</taxon>
        <taxon>Batrachia</taxon>
        <taxon>Caudata</taxon>
        <taxon>Salamandroidea</taxon>
        <taxon>Salamandridae</taxon>
        <taxon>Pleurodelinae</taxon>
        <taxon>Pleurodeles</taxon>
    </lineage>
</organism>
<evidence type="ECO:0000313" key="2">
    <source>
        <dbReference type="EMBL" id="KAJ1177881.1"/>
    </source>
</evidence>
<accession>A0AAV7TNV0</accession>
<dbReference type="EMBL" id="JANPWB010000006">
    <property type="protein sequence ID" value="KAJ1177881.1"/>
    <property type="molecule type" value="Genomic_DNA"/>
</dbReference>
<protein>
    <submittedName>
        <fullName evidence="2">Uncharacterized protein</fullName>
    </submittedName>
</protein>
<feature type="compositionally biased region" description="Basic and acidic residues" evidence="1">
    <location>
        <begin position="25"/>
        <end position="36"/>
    </location>
</feature>
<evidence type="ECO:0000313" key="3">
    <source>
        <dbReference type="Proteomes" id="UP001066276"/>
    </source>
</evidence>
<proteinExistence type="predicted"/>
<evidence type="ECO:0000256" key="1">
    <source>
        <dbReference type="SAM" id="MobiDB-lite"/>
    </source>
</evidence>
<keyword evidence="3" id="KW-1185">Reference proteome</keyword>
<gene>
    <name evidence="2" type="ORF">NDU88_003133</name>
</gene>
<feature type="region of interest" description="Disordered" evidence="1">
    <location>
        <begin position="13"/>
        <end position="40"/>
    </location>
</feature>